<evidence type="ECO:0000256" key="2">
    <source>
        <dbReference type="ARBA" id="ARBA00004496"/>
    </source>
</evidence>
<sequence>MEFRAFYQRSQFQTSATGSAYLEVLSAERSTKISCTIHGPMQKQQDITQSLSSEQCTIKVNLEFADSLISDSLILAQNPDVEEQLHQQMTQMATKGAAESIKERRMKFIIGNLKLEMQKILTSCILLEKYPATTLVFNYDIVELDSDILQSMINCAAIALFNSEIECRCLPIGLCIMVSSGVQRKNKKEISQWLYIDPNNSLIQDQQQYSHKAIFVMNVNTNEFISTSLKGLVQMNKMMQAQASYIINELEKPQSKFEDDMLSNRRLFVMKSSLKRKINKYFDGSNKNEKRSKYVKYNPIPLVQSGNNSPSAGNNKTTMNTPTVVINAVPSRSVSYQLQEEKVKRIENQVKFQQDSSEDDEIIYNPKKMLDNPNERFYMSFNRNKRKNMTIQWNRLSDIICSKRCKEYNKFLNKIKFMQKVLTPKEIESRKKTL</sequence>
<dbReference type="AlphaFoldDB" id="A0A078AX73"/>
<keyword evidence="6" id="KW-0271">Exosome</keyword>
<accession>A0A078AX73</accession>
<comment type="subcellular location">
    <subcellularLocation>
        <location evidence="2">Cytoplasm</location>
    </subcellularLocation>
    <subcellularLocation>
        <location evidence="1">Nucleus</location>
    </subcellularLocation>
</comment>
<evidence type="ECO:0000256" key="5">
    <source>
        <dbReference type="ARBA" id="ARBA00022552"/>
    </source>
</evidence>
<protein>
    <recommendedName>
        <fullName evidence="9">Exoribonuclease phosphorolytic domain-containing protein</fullName>
    </recommendedName>
</protein>
<keyword evidence="8" id="KW-0539">Nucleus</keyword>
<dbReference type="Gene3D" id="3.30.230.70">
    <property type="entry name" value="GHMP Kinase, N-terminal domain"/>
    <property type="match status" value="1"/>
</dbReference>
<dbReference type="InterPro" id="IPR020568">
    <property type="entry name" value="Ribosomal_Su5_D2-typ_SF"/>
</dbReference>
<evidence type="ECO:0000259" key="9">
    <source>
        <dbReference type="Pfam" id="PF01138"/>
    </source>
</evidence>
<evidence type="ECO:0000256" key="6">
    <source>
        <dbReference type="ARBA" id="ARBA00022835"/>
    </source>
</evidence>
<dbReference type="InterPro" id="IPR001247">
    <property type="entry name" value="ExoRNase_PH_dom1"/>
</dbReference>
<dbReference type="GO" id="GO:0000176">
    <property type="term" value="C:nuclear exosome (RNase complex)"/>
    <property type="evidence" value="ECO:0007669"/>
    <property type="project" value="TreeGrafter"/>
</dbReference>
<evidence type="ECO:0000256" key="8">
    <source>
        <dbReference type="ARBA" id="ARBA00023242"/>
    </source>
</evidence>
<evidence type="ECO:0000256" key="3">
    <source>
        <dbReference type="ARBA" id="ARBA00006678"/>
    </source>
</evidence>
<dbReference type="Proteomes" id="UP000039865">
    <property type="component" value="Unassembled WGS sequence"/>
</dbReference>
<dbReference type="GO" id="GO:0071028">
    <property type="term" value="P:nuclear mRNA surveillance"/>
    <property type="evidence" value="ECO:0007669"/>
    <property type="project" value="TreeGrafter"/>
</dbReference>
<dbReference type="GO" id="GO:0071051">
    <property type="term" value="P:poly(A)-dependent snoRNA 3'-end processing"/>
    <property type="evidence" value="ECO:0007669"/>
    <property type="project" value="TreeGrafter"/>
</dbReference>
<proteinExistence type="inferred from homology"/>
<dbReference type="InterPro" id="IPR027408">
    <property type="entry name" value="PNPase/RNase_PH_dom_sf"/>
</dbReference>
<dbReference type="InterPro" id="IPR050080">
    <property type="entry name" value="RNase_PH"/>
</dbReference>
<dbReference type="GO" id="GO:0006364">
    <property type="term" value="P:rRNA processing"/>
    <property type="evidence" value="ECO:0007669"/>
    <property type="project" value="UniProtKB-KW"/>
</dbReference>
<dbReference type="PANTHER" id="PTHR11953">
    <property type="entry name" value="EXOSOME COMPLEX COMPONENT"/>
    <property type="match status" value="1"/>
</dbReference>
<dbReference type="InParanoid" id="A0A078AX73"/>
<dbReference type="EMBL" id="CCKQ01014101">
    <property type="protein sequence ID" value="CDW85852.1"/>
    <property type="molecule type" value="Genomic_DNA"/>
</dbReference>
<organism evidence="10 11">
    <name type="scientific">Stylonychia lemnae</name>
    <name type="common">Ciliate</name>
    <dbReference type="NCBI Taxonomy" id="5949"/>
    <lineage>
        <taxon>Eukaryota</taxon>
        <taxon>Sar</taxon>
        <taxon>Alveolata</taxon>
        <taxon>Ciliophora</taxon>
        <taxon>Intramacronucleata</taxon>
        <taxon>Spirotrichea</taxon>
        <taxon>Stichotrichia</taxon>
        <taxon>Sporadotrichida</taxon>
        <taxon>Oxytrichidae</taxon>
        <taxon>Stylonychinae</taxon>
        <taxon>Stylonychia</taxon>
    </lineage>
</organism>
<dbReference type="OrthoDB" id="2504340at2759"/>
<dbReference type="GO" id="GO:0000177">
    <property type="term" value="C:cytoplasmic exosome (RNase complex)"/>
    <property type="evidence" value="ECO:0007669"/>
    <property type="project" value="TreeGrafter"/>
</dbReference>
<dbReference type="SUPFAM" id="SSF54211">
    <property type="entry name" value="Ribosomal protein S5 domain 2-like"/>
    <property type="match status" value="1"/>
</dbReference>
<dbReference type="GO" id="GO:0034475">
    <property type="term" value="P:U4 snRNA 3'-end processing"/>
    <property type="evidence" value="ECO:0007669"/>
    <property type="project" value="TreeGrafter"/>
</dbReference>
<keyword evidence="5" id="KW-0698">rRNA processing</keyword>
<dbReference type="GO" id="GO:0003723">
    <property type="term" value="F:RNA binding"/>
    <property type="evidence" value="ECO:0007669"/>
    <property type="project" value="UniProtKB-KW"/>
</dbReference>
<evidence type="ECO:0000313" key="11">
    <source>
        <dbReference type="Proteomes" id="UP000039865"/>
    </source>
</evidence>
<dbReference type="GO" id="GO:0016075">
    <property type="term" value="P:rRNA catabolic process"/>
    <property type="evidence" value="ECO:0007669"/>
    <property type="project" value="TreeGrafter"/>
</dbReference>
<dbReference type="PANTHER" id="PTHR11953:SF2">
    <property type="entry name" value="EXOSOME COMPLEX COMPONENT MTR3"/>
    <property type="match status" value="1"/>
</dbReference>
<keyword evidence="7" id="KW-0694">RNA-binding</keyword>
<comment type="similarity">
    <text evidence="3">Belongs to the RNase PH family.</text>
</comment>
<dbReference type="GO" id="GO:0005730">
    <property type="term" value="C:nucleolus"/>
    <property type="evidence" value="ECO:0007669"/>
    <property type="project" value="TreeGrafter"/>
</dbReference>
<evidence type="ECO:0000256" key="1">
    <source>
        <dbReference type="ARBA" id="ARBA00004123"/>
    </source>
</evidence>
<dbReference type="Pfam" id="PF01138">
    <property type="entry name" value="RNase_PH"/>
    <property type="match status" value="1"/>
</dbReference>
<evidence type="ECO:0000256" key="4">
    <source>
        <dbReference type="ARBA" id="ARBA00022490"/>
    </source>
</evidence>
<reference evidence="10 11" key="1">
    <citation type="submission" date="2014-06" db="EMBL/GenBank/DDBJ databases">
        <authorList>
            <person name="Swart Estienne"/>
        </authorList>
    </citation>
    <scope>NUCLEOTIDE SEQUENCE [LARGE SCALE GENOMIC DNA]</scope>
    <source>
        <strain evidence="10 11">130c</strain>
    </source>
</reference>
<gene>
    <name evidence="10" type="primary">Contig4760.g5088</name>
    <name evidence="10" type="ORF">STYLEM_14939</name>
</gene>
<name>A0A078AX73_STYLE</name>
<feature type="domain" description="Exoribonuclease phosphorolytic" evidence="9">
    <location>
        <begin position="2"/>
        <end position="166"/>
    </location>
</feature>
<evidence type="ECO:0000256" key="7">
    <source>
        <dbReference type="ARBA" id="ARBA00022884"/>
    </source>
</evidence>
<keyword evidence="4" id="KW-0963">Cytoplasm</keyword>
<keyword evidence="11" id="KW-1185">Reference proteome</keyword>
<evidence type="ECO:0000313" key="10">
    <source>
        <dbReference type="EMBL" id="CDW85852.1"/>
    </source>
</evidence>